<comment type="subunit">
    <text evidence="9">Component of the Sec protein translocase complex. Heterotrimer consisting of SecY, SecE and SecG subunits. The heterotrimers can form oligomers, although 1 heterotrimer is thought to be able to translocate proteins. Interacts with the ribosome. Interacts with SecDF, and other proteins may be involved. Interacts with SecA.</text>
</comment>
<evidence type="ECO:0000256" key="1">
    <source>
        <dbReference type="ARBA" id="ARBA00004370"/>
    </source>
</evidence>
<comment type="similarity">
    <text evidence="9">Belongs to the SecE/SEC61-gamma family.</text>
</comment>
<dbReference type="Gene3D" id="1.20.5.1030">
    <property type="entry name" value="Preprotein translocase secy subunit"/>
    <property type="match status" value="1"/>
</dbReference>
<keyword evidence="5 9" id="KW-0653">Protein transport</keyword>
<evidence type="ECO:0000256" key="8">
    <source>
        <dbReference type="ARBA" id="ARBA00023136"/>
    </source>
</evidence>
<dbReference type="InterPro" id="IPR001901">
    <property type="entry name" value="Translocase_SecE/Sec61-g"/>
</dbReference>
<evidence type="ECO:0000256" key="5">
    <source>
        <dbReference type="ARBA" id="ARBA00022927"/>
    </source>
</evidence>
<evidence type="ECO:0000313" key="10">
    <source>
        <dbReference type="EMBL" id="RHJ82872.1"/>
    </source>
</evidence>
<dbReference type="InterPro" id="IPR005807">
    <property type="entry name" value="SecE_bac"/>
</dbReference>
<feature type="transmembrane region" description="Helical" evidence="9">
    <location>
        <begin position="42"/>
        <end position="63"/>
    </location>
</feature>
<evidence type="ECO:0000256" key="9">
    <source>
        <dbReference type="HAMAP-Rule" id="MF_00422"/>
    </source>
</evidence>
<dbReference type="OrthoDB" id="9799073at2"/>
<protein>
    <recommendedName>
        <fullName evidence="9">Protein translocase subunit SecE</fullName>
    </recommendedName>
</protein>
<dbReference type="AlphaFoldDB" id="A0A415DSR8"/>
<dbReference type="EMBL" id="QRMS01000011">
    <property type="protein sequence ID" value="RHJ82872.1"/>
    <property type="molecule type" value="Genomic_DNA"/>
</dbReference>
<reference evidence="10 11" key="1">
    <citation type="submission" date="2018-08" db="EMBL/GenBank/DDBJ databases">
        <title>A genome reference for cultivated species of the human gut microbiota.</title>
        <authorList>
            <person name="Zou Y."/>
            <person name="Xue W."/>
            <person name="Luo G."/>
        </authorList>
    </citation>
    <scope>NUCLEOTIDE SEQUENCE [LARGE SCALE GENOMIC DNA]</scope>
    <source>
        <strain evidence="10 11">AM07-24</strain>
    </source>
</reference>
<dbReference type="PANTHER" id="PTHR33910:SF1">
    <property type="entry name" value="PROTEIN TRANSLOCASE SUBUNIT SECE"/>
    <property type="match status" value="1"/>
</dbReference>
<dbReference type="GO" id="GO:0008320">
    <property type="term" value="F:protein transmembrane transporter activity"/>
    <property type="evidence" value="ECO:0007669"/>
    <property type="project" value="UniProtKB-UniRule"/>
</dbReference>
<proteinExistence type="inferred from homology"/>
<evidence type="ECO:0000256" key="6">
    <source>
        <dbReference type="ARBA" id="ARBA00022989"/>
    </source>
</evidence>
<dbReference type="PANTHER" id="PTHR33910">
    <property type="entry name" value="PROTEIN TRANSLOCASE SUBUNIT SECE"/>
    <property type="match status" value="1"/>
</dbReference>
<dbReference type="GO" id="GO:0009306">
    <property type="term" value="P:protein secretion"/>
    <property type="evidence" value="ECO:0007669"/>
    <property type="project" value="UniProtKB-UniRule"/>
</dbReference>
<evidence type="ECO:0000256" key="4">
    <source>
        <dbReference type="ARBA" id="ARBA00022692"/>
    </source>
</evidence>
<dbReference type="PRINTS" id="PR01650">
    <property type="entry name" value="SECETRNLCASE"/>
</dbReference>
<accession>A0A415DSR8</accession>
<dbReference type="GO" id="GO:0006605">
    <property type="term" value="P:protein targeting"/>
    <property type="evidence" value="ECO:0007669"/>
    <property type="project" value="UniProtKB-UniRule"/>
</dbReference>
<dbReference type="GeneID" id="83002759"/>
<sequence>MANKDQVKKATAKAKKGGGAKEYFKGIKLEMSKVVWPTKKELGSFTAVVIATCAVFALGFWLIDTGFLAVLREVLDIKLN</sequence>
<evidence type="ECO:0000313" key="11">
    <source>
        <dbReference type="Proteomes" id="UP000284841"/>
    </source>
</evidence>
<dbReference type="STRING" id="1776384.GCA_900086585_00340"/>
<dbReference type="InterPro" id="IPR038379">
    <property type="entry name" value="SecE_sf"/>
</dbReference>
<keyword evidence="6 9" id="KW-1133">Transmembrane helix</keyword>
<dbReference type="GO" id="GO:0005886">
    <property type="term" value="C:plasma membrane"/>
    <property type="evidence" value="ECO:0007669"/>
    <property type="project" value="UniProtKB-SubCell"/>
</dbReference>
<dbReference type="GO" id="GO:0043952">
    <property type="term" value="P:protein transport by the Sec complex"/>
    <property type="evidence" value="ECO:0007669"/>
    <property type="project" value="UniProtKB-UniRule"/>
</dbReference>
<dbReference type="NCBIfam" id="TIGR00964">
    <property type="entry name" value="secE_bact"/>
    <property type="match status" value="1"/>
</dbReference>
<keyword evidence="3 9" id="KW-1003">Cell membrane</keyword>
<comment type="caution">
    <text evidence="10">The sequence shown here is derived from an EMBL/GenBank/DDBJ whole genome shotgun (WGS) entry which is preliminary data.</text>
</comment>
<evidence type="ECO:0000256" key="2">
    <source>
        <dbReference type="ARBA" id="ARBA00022448"/>
    </source>
</evidence>
<comment type="subcellular location">
    <subcellularLocation>
        <location evidence="9">Cell membrane</location>
        <topology evidence="9">Single-pass membrane protein</topology>
    </subcellularLocation>
    <subcellularLocation>
        <location evidence="1">Membrane</location>
    </subcellularLocation>
</comment>
<keyword evidence="4 9" id="KW-0812">Transmembrane</keyword>
<keyword evidence="11" id="KW-1185">Reference proteome</keyword>
<dbReference type="RefSeq" id="WP_067533009.1">
    <property type="nucleotide sequence ID" value="NZ_AP025567.1"/>
</dbReference>
<dbReference type="PROSITE" id="PS01067">
    <property type="entry name" value="SECE_SEC61G"/>
    <property type="match status" value="1"/>
</dbReference>
<name>A0A415DSR8_9FIRM</name>
<evidence type="ECO:0000256" key="3">
    <source>
        <dbReference type="ARBA" id="ARBA00022475"/>
    </source>
</evidence>
<organism evidence="10 11">
    <name type="scientific">Emergencia timonensis</name>
    <dbReference type="NCBI Taxonomy" id="1776384"/>
    <lineage>
        <taxon>Bacteria</taxon>
        <taxon>Bacillati</taxon>
        <taxon>Bacillota</taxon>
        <taxon>Clostridia</taxon>
        <taxon>Peptostreptococcales</taxon>
        <taxon>Anaerovoracaceae</taxon>
        <taxon>Emergencia</taxon>
    </lineage>
</organism>
<dbReference type="Pfam" id="PF00584">
    <property type="entry name" value="SecE"/>
    <property type="match status" value="1"/>
</dbReference>
<dbReference type="HAMAP" id="MF_00422">
    <property type="entry name" value="SecE"/>
    <property type="match status" value="1"/>
</dbReference>
<dbReference type="GO" id="GO:0065002">
    <property type="term" value="P:intracellular protein transmembrane transport"/>
    <property type="evidence" value="ECO:0007669"/>
    <property type="project" value="UniProtKB-UniRule"/>
</dbReference>
<keyword evidence="7 9" id="KW-0811">Translocation</keyword>
<evidence type="ECO:0000256" key="7">
    <source>
        <dbReference type="ARBA" id="ARBA00023010"/>
    </source>
</evidence>
<dbReference type="Proteomes" id="UP000284841">
    <property type="component" value="Unassembled WGS sequence"/>
</dbReference>
<gene>
    <name evidence="9 10" type="primary">secE</name>
    <name evidence="10" type="ORF">DW099_19500</name>
</gene>
<keyword evidence="8 9" id="KW-0472">Membrane</keyword>
<keyword evidence="2 9" id="KW-0813">Transport</keyword>
<comment type="function">
    <text evidence="9">Essential subunit of the Sec protein translocation channel SecYEG. Clamps together the 2 halves of SecY. May contact the channel plug during translocation.</text>
</comment>